<dbReference type="Proteomes" id="UP000549052">
    <property type="component" value="Unassembled WGS sequence"/>
</dbReference>
<evidence type="ECO:0000259" key="2">
    <source>
        <dbReference type="PROSITE" id="PS51781"/>
    </source>
</evidence>
<proteinExistence type="predicted"/>
<evidence type="ECO:0000256" key="1">
    <source>
        <dbReference type="SAM" id="MobiDB-lite"/>
    </source>
</evidence>
<keyword evidence="4" id="KW-1185">Reference proteome</keyword>
<reference evidence="3 4" key="1">
    <citation type="submission" date="2020-07" db="EMBL/GenBank/DDBJ databases">
        <title>Genomic Encyclopedia of Type Strains, Phase IV (KMG-V): Genome sequencing to study the core and pangenomes of soil and plant-associated prokaryotes.</title>
        <authorList>
            <person name="Whitman W."/>
        </authorList>
    </citation>
    <scope>NUCLEOTIDE SEQUENCE [LARGE SCALE GENOMIC DNA]</scope>
    <source>
        <strain evidence="3 4">AN3</strain>
    </source>
</reference>
<evidence type="ECO:0000313" key="3">
    <source>
        <dbReference type="EMBL" id="MBA8882101.1"/>
    </source>
</evidence>
<feature type="region of interest" description="Disordered" evidence="1">
    <location>
        <begin position="24"/>
        <end position="56"/>
    </location>
</feature>
<accession>A0A839EPT7</accession>
<dbReference type="AlphaFoldDB" id="A0A839EPT7"/>
<gene>
    <name evidence="3" type="ORF">FHW16_005849</name>
</gene>
<comment type="caution">
    <text evidence="3">The sequence shown here is derived from an EMBL/GenBank/DDBJ whole genome shotgun (WGS) entry which is preliminary data.</text>
</comment>
<name>A0A839EPT7_9HYPH</name>
<sequence>MRRFLFWAVIIVAGISWLGSHKKDVQPSSASLTQPSPLTPPFTNKPPATSAPEMPAAPDVTETVRAKLKAATGKTVFVRGKAAALRAGPGKNFSIIDRYDNGREVTLLETQTDWSQIRDNLTQKEGWISAKRLSETKPAEALKRETSQEPEALPKPKIEIPRINDTTIVQSIIAQSIAVYPGSCPCPYNTERGGRRCGKRSAYKLRIM</sequence>
<feature type="compositionally biased region" description="Polar residues" evidence="1">
    <location>
        <begin position="26"/>
        <end position="36"/>
    </location>
</feature>
<protein>
    <submittedName>
        <fullName evidence="3">SH3-like domain-containing protein</fullName>
    </submittedName>
</protein>
<feature type="domain" description="SH3b" evidence="2">
    <location>
        <begin position="73"/>
        <end position="137"/>
    </location>
</feature>
<dbReference type="EMBL" id="JACGXN010000023">
    <property type="protein sequence ID" value="MBA8882101.1"/>
    <property type="molecule type" value="Genomic_DNA"/>
</dbReference>
<dbReference type="PROSITE" id="PS51781">
    <property type="entry name" value="SH3B"/>
    <property type="match status" value="1"/>
</dbReference>
<dbReference type="SMART" id="SM00287">
    <property type="entry name" value="SH3b"/>
    <property type="match status" value="1"/>
</dbReference>
<dbReference type="InterPro" id="IPR003646">
    <property type="entry name" value="SH3-like_bac-type"/>
</dbReference>
<organism evidence="3 4">
    <name type="scientific">Phyllobacterium myrsinacearum</name>
    <dbReference type="NCBI Taxonomy" id="28101"/>
    <lineage>
        <taxon>Bacteria</taxon>
        <taxon>Pseudomonadati</taxon>
        <taxon>Pseudomonadota</taxon>
        <taxon>Alphaproteobacteria</taxon>
        <taxon>Hyphomicrobiales</taxon>
        <taxon>Phyllobacteriaceae</taxon>
        <taxon>Phyllobacterium</taxon>
    </lineage>
</organism>
<dbReference type="RefSeq" id="WP_182552795.1">
    <property type="nucleotide sequence ID" value="NZ_JACGXN010000023.1"/>
</dbReference>
<dbReference type="Pfam" id="PF08239">
    <property type="entry name" value="SH3_3"/>
    <property type="match status" value="1"/>
</dbReference>
<evidence type="ECO:0000313" key="4">
    <source>
        <dbReference type="Proteomes" id="UP000549052"/>
    </source>
</evidence>
<dbReference type="Gene3D" id="2.30.30.40">
    <property type="entry name" value="SH3 Domains"/>
    <property type="match status" value="1"/>
</dbReference>